<protein>
    <submittedName>
        <fullName evidence="1">Uncharacterized protein</fullName>
    </submittedName>
</protein>
<name>A0A2H1GP42_ZYMTR</name>
<proteinExistence type="predicted"/>
<reference evidence="2" key="1">
    <citation type="submission" date="2017-05" db="EMBL/GenBank/DDBJ databases">
        <authorList>
            <person name="Song R."/>
            <person name="Chenine A.L."/>
            <person name="Ruprecht R.M."/>
        </authorList>
    </citation>
    <scope>NUCLEOTIDE SEQUENCE [LARGE SCALE GENOMIC DNA]</scope>
</reference>
<dbReference type="AlphaFoldDB" id="A0A2H1GP42"/>
<evidence type="ECO:0000313" key="2">
    <source>
        <dbReference type="Proteomes" id="UP000245764"/>
    </source>
</evidence>
<dbReference type="EMBL" id="LT854259">
    <property type="protein sequence ID" value="SMR55248.1"/>
    <property type="molecule type" value="Genomic_DNA"/>
</dbReference>
<sequence>MSVGAAVSAVAPTPVSRELKRVYLISSSIPPSSPLFFPPLQSSDYLLFSTSQSASTSSRQLDPLARSEFRLCSQLLQGQTTSEHPHLNMRFITLIAAIITLAVASSVLDGVVDLVTSIGCRFASIAANAMTSGSAEFRRNHTASPLEVTGYCDDIGVCQVDQ</sequence>
<dbReference type="Proteomes" id="UP000245764">
    <property type="component" value="Chromosome 7"/>
</dbReference>
<evidence type="ECO:0000313" key="1">
    <source>
        <dbReference type="EMBL" id="SMR55248.1"/>
    </source>
</evidence>
<organism evidence="1 2">
    <name type="scientific">Zymoseptoria tritici ST99CH_1E4</name>
    <dbReference type="NCBI Taxonomy" id="1276532"/>
    <lineage>
        <taxon>Eukaryota</taxon>
        <taxon>Fungi</taxon>
        <taxon>Dikarya</taxon>
        <taxon>Ascomycota</taxon>
        <taxon>Pezizomycotina</taxon>
        <taxon>Dothideomycetes</taxon>
        <taxon>Dothideomycetidae</taxon>
        <taxon>Mycosphaerellales</taxon>
        <taxon>Mycosphaerellaceae</taxon>
        <taxon>Zymoseptoria</taxon>
    </lineage>
</organism>
<accession>A0A2H1GP42</accession>
<gene>
    <name evidence="1" type="ORF">ZT1E4_G7595</name>
</gene>